<sequence length="82" mass="9389">MMEYNSVIPLTVRMTVQYAWKNMIMRIRRLHCNANIISTLAAFTSGWKGARLARSVQRLCCSMRMNDPADGSLPRQQVEDPS</sequence>
<dbReference type="EMBL" id="BT068059">
    <property type="protein sequence ID" value="ACN34956.1"/>
    <property type="molecule type" value="mRNA"/>
</dbReference>
<proteinExistence type="evidence at transcript level"/>
<evidence type="ECO:0000313" key="1">
    <source>
        <dbReference type="EMBL" id="ACN34956.1"/>
    </source>
</evidence>
<name>C0PIE0_MAIZE</name>
<dbReference type="AlphaFoldDB" id="C0PIE0"/>
<protein>
    <submittedName>
        <fullName evidence="1">Uncharacterized protein</fullName>
    </submittedName>
</protein>
<reference evidence="1" key="1">
    <citation type="journal article" date="2009" name="PLoS Genet.">
        <title>Sequencing, mapping, and analysis of 27,455 maize full-length cDNAs.</title>
        <authorList>
            <person name="Soderlund C."/>
            <person name="Descour A."/>
            <person name="Kudrna D."/>
            <person name="Bomhoff M."/>
            <person name="Boyd L."/>
            <person name="Currie J."/>
            <person name="Angelova A."/>
            <person name="Collura K."/>
            <person name="Wissotski M."/>
            <person name="Ashley E."/>
            <person name="Morrow D."/>
            <person name="Fernandes J."/>
            <person name="Walbot V."/>
            <person name="Yu Y."/>
        </authorList>
    </citation>
    <scope>NUCLEOTIDE SEQUENCE</scope>
    <source>
        <strain evidence="1">B73</strain>
    </source>
</reference>
<accession>C0PIE0</accession>
<organism evidence="1">
    <name type="scientific">Zea mays</name>
    <name type="common">Maize</name>
    <dbReference type="NCBI Taxonomy" id="4577"/>
    <lineage>
        <taxon>Eukaryota</taxon>
        <taxon>Viridiplantae</taxon>
        <taxon>Streptophyta</taxon>
        <taxon>Embryophyta</taxon>
        <taxon>Tracheophyta</taxon>
        <taxon>Spermatophyta</taxon>
        <taxon>Magnoliopsida</taxon>
        <taxon>Liliopsida</taxon>
        <taxon>Poales</taxon>
        <taxon>Poaceae</taxon>
        <taxon>PACMAD clade</taxon>
        <taxon>Panicoideae</taxon>
        <taxon>Andropogonodae</taxon>
        <taxon>Andropogoneae</taxon>
        <taxon>Tripsacinae</taxon>
        <taxon>Zea</taxon>
    </lineage>
</organism>